<accession>A0A0E0A6I5</accession>
<dbReference type="Proteomes" id="UP000026961">
    <property type="component" value="Chromosome 6"/>
</dbReference>
<evidence type="ECO:0000313" key="2">
    <source>
        <dbReference type="Proteomes" id="UP000026961"/>
    </source>
</evidence>
<dbReference type="EnsemblPlants" id="OGLUM06G07100.1">
    <property type="protein sequence ID" value="OGLUM06G07100.1"/>
    <property type="gene ID" value="OGLUM06G07100"/>
</dbReference>
<evidence type="ECO:0000313" key="1">
    <source>
        <dbReference type="EnsemblPlants" id="OGLUM06G07100.1"/>
    </source>
</evidence>
<name>A0A0E0A6I5_9ORYZ</name>
<reference evidence="1" key="2">
    <citation type="submission" date="2018-05" db="EMBL/GenBank/DDBJ databases">
        <title>OgluRS3 (Oryza glumaepatula Reference Sequence Version 3).</title>
        <authorList>
            <person name="Zhang J."/>
            <person name="Kudrna D."/>
            <person name="Lee S."/>
            <person name="Talag J."/>
            <person name="Welchert J."/>
            <person name="Wing R.A."/>
        </authorList>
    </citation>
    <scope>NUCLEOTIDE SEQUENCE [LARGE SCALE GENOMIC DNA]</scope>
</reference>
<organism evidence="1">
    <name type="scientific">Oryza glumipatula</name>
    <dbReference type="NCBI Taxonomy" id="40148"/>
    <lineage>
        <taxon>Eukaryota</taxon>
        <taxon>Viridiplantae</taxon>
        <taxon>Streptophyta</taxon>
        <taxon>Embryophyta</taxon>
        <taxon>Tracheophyta</taxon>
        <taxon>Spermatophyta</taxon>
        <taxon>Magnoliopsida</taxon>
        <taxon>Liliopsida</taxon>
        <taxon>Poales</taxon>
        <taxon>Poaceae</taxon>
        <taxon>BOP clade</taxon>
        <taxon>Oryzoideae</taxon>
        <taxon>Oryzeae</taxon>
        <taxon>Oryzinae</taxon>
        <taxon>Oryza</taxon>
    </lineage>
</organism>
<protein>
    <submittedName>
        <fullName evidence="1">Uncharacterized protein</fullName>
    </submittedName>
</protein>
<reference evidence="1" key="1">
    <citation type="submission" date="2015-04" db="UniProtKB">
        <authorList>
            <consortium name="EnsemblPlants"/>
        </authorList>
    </citation>
    <scope>IDENTIFICATION</scope>
</reference>
<sequence>MVGGRRRRRCDLAAQPGRGCDDGICPFAAAACGHKMATLDGRVRGRGDPFFSLTLSLSNPTTWMEMKRNGGRDSSFMADRRRGVGAVAARRRGFVGGSARSDMHSLERESRTGESLAFGLATATPAGAVFPLGHCCIFFPLLVGSSGENHILS</sequence>
<dbReference type="HOGENOM" id="CLU_142508_0_0_1"/>
<dbReference type="Gramene" id="OGLUM06G07100.1">
    <property type="protein sequence ID" value="OGLUM06G07100.1"/>
    <property type="gene ID" value="OGLUM06G07100"/>
</dbReference>
<keyword evidence="2" id="KW-1185">Reference proteome</keyword>
<dbReference type="AlphaFoldDB" id="A0A0E0A6I5"/>
<proteinExistence type="predicted"/>
<dbReference type="STRING" id="40148.A0A0E0A6I5"/>